<dbReference type="AlphaFoldDB" id="A0A2S1QXS1"/>
<dbReference type="SUPFAM" id="SSF48452">
    <property type="entry name" value="TPR-like"/>
    <property type="match status" value="1"/>
</dbReference>
<dbReference type="Gene3D" id="1.25.40.390">
    <property type="match status" value="1"/>
</dbReference>
<feature type="signal peptide" evidence="6">
    <location>
        <begin position="1"/>
        <end position="23"/>
    </location>
</feature>
<accession>A0A2S1QXS1</accession>
<comment type="subcellular location">
    <subcellularLocation>
        <location evidence="1">Cell outer membrane</location>
    </subcellularLocation>
</comment>
<keyword evidence="5" id="KW-0998">Cell outer membrane</keyword>
<feature type="domain" description="RagB/SusD" evidence="7">
    <location>
        <begin position="384"/>
        <end position="515"/>
    </location>
</feature>
<dbReference type="Proteomes" id="UP000244929">
    <property type="component" value="Chromosome"/>
</dbReference>
<sequence length="515" mass="57030">MTKNMKNLKLILFFITGALFVSCDDAIDITQPSELPPDKVYQTIDDMQLGLNGVYASIPGENQIYFTSLFTDEVALGVSNGGQGQDGELAFLLNPATSGDAANMWLENYALINAANRLINGVENVVVDPENEEDTARYNDILAQAHALRAYGHFNLLTFFSEDMKNDNSLGVILVDFVPEDIYIQLPRNTTGEVFDFIDTDLAFAADNLSGIDPATGEAYVNPYFYVTQNFIKAFKARMAAYRGDYATAKTFVDQLATGGGPTLALANKTQYKLIWTDASGQEVIFKINRSNPGGNVTGNFSQFWSSVNTTVTGSPFFEVNRALFNLVNSSSDVRQKVIVDASAFGFPSYVLPDYNSVSNSVYKSRDVLPVGKYPGSEGLSMLNDVKIFRMSEMYLIRAEAYASMNDIPNAIADVNRIRTARIGSSANINPAGLTIQQVWAYILRERRMELAFEGHRYVDLRRLGVLAGQQVDRDPRDCAFNGFCTLPTTDYRFVMPIPRLETAANPNIQQNPNY</sequence>
<evidence type="ECO:0008006" key="11">
    <source>
        <dbReference type="Google" id="ProtNLM"/>
    </source>
</evidence>
<evidence type="ECO:0000256" key="5">
    <source>
        <dbReference type="ARBA" id="ARBA00023237"/>
    </source>
</evidence>
<evidence type="ECO:0000259" key="7">
    <source>
        <dbReference type="Pfam" id="PF07980"/>
    </source>
</evidence>
<comment type="similarity">
    <text evidence="2">Belongs to the SusD family.</text>
</comment>
<evidence type="ECO:0000256" key="4">
    <source>
        <dbReference type="ARBA" id="ARBA00023136"/>
    </source>
</evidence>
<keyword evidence="3 6" id="KW-0732">Signal</keyword>
<dbReference type="CDD" id="cd08977">
    <property type="entry name" value="SusD"/>
    <property type="match status" value="1"/>
</dbReference>
<gene>
    <name evidence="9" type="ORF">HYN59_08690</name>
</gene>
<evidence type="ECO:0000256" key="2">
    <source>
        <dbReference type="ARBA" id="ARBA00006275"/>
    </source>
</evidence>
<evidence type="ECO:0000259" key="8">
    <source>
        <dbReference type="Pfam" id="PF14322"/>
    </source>
</evidence>
<dbReference type="InterPro" id="IPR012944">
    <property type="entry name" value="SusD_RagB_dom"/>
</dbReference>
<keyword evidence="4" id="KW-0472">Membrane</keyword>
<proteinExistence type="inferred from homology"/>
<evidence type="ECO:0000256" key="1">
    <source>
        <dbReference type="ARBA" id="ARBA00004442"/>
    </source>
</evidence>
<dbReference type="EMBL" id="CP029186">
    <property type="protein sequence ID" value="AWH85193.1"/>
    <property type="molecule type" value="Genomic_DNA"/>
</dbReference>
<evidence type="ECO:0000256" key="3">
    <source>
        <dbReference type="ARBA" id="ARBA00022729"/>
    </source>
</evidence>
<dbReference type="OrthoDB" id="630434at2"/>
<reference evidence="9 10" key="1">
    <citation type="submission" date="2018-04" db="EMBL/GenBank/DDBJ databases">
        <title>Genome sequencing of Flavobacterium sp. HYN0059.</title>
        <authorList>
            <person name="Yi H."/>
            <person name="Baek C."/>
        </authorList>
    </citation>
    <scope>NUCLEOTIDE SEQUENCE [LARGE SCALE GENOMIC DNA]</scope>
    <source>
        <strain evidence="9 10">HYN0059</strain>
    </source>
</reference>
<evidence type="ECO:0000313" key="9">
    <source>
        <dbReference type="EMBL" id="AWH85193.1"/>
    </source>
</evidence>
<dbReference type="GO" id="GO:0009279">
    <property type="term" value="C:cell outer membrane"/>
    <property type="evidence" value="ECO:0007669"/>
    <property type="project" value="UniProtKB-SubCell"/>
</dbReference>
<dbReference type="InterPro" id="IPR033985">
    <property type="entry name" value="SusD-like_N"/>
</dbReference>
<name>A0A2S1QXS1_9FLAO</name>
<feature type="domain" description="SusD-like N-terminal" evidence="8">
    <location>
        <begin position="39"/>
        <end position="210"/>
    </location>
</feature>
<dbReference type="InterPro" id="IPR011990">
    <property type="entry name" value="TPR-like_helical_dom_sf"/>
</dbReference>
<feature type="chain" id="PRO_5015403483" description="RagB/SusD family nutrient uptake outer membrane protein" evidence="6">
    <location>
        <begin position="24"/>
        <end position="515"/>
    </location>
</feature>
<dbReference type="Pfam" id="PF07980">
    <property type="entry name" value="SusD_RagB"/>
    <property type="match status" value="1"/>
</dbReference>
<evidence type="ECO:0000256" key="6">
    <source>
        <dbReference type="SAM" id="SignalP"/>
    </source>
</evidence>
<keyword evidence="10" id="KW-1185">Reference proteome</keyword>
<evidence type="ECO:0000313" key="10">
    <source>
        <dbReference type="Proteomes" id="UP000244929"/>
    </source>
</evidence>
<dbReference type="Pfam" id="PF14322">
    <property type="entry name" value="SusD-like_3"/>
    <property type="match status" value="1"/>
</dbReference>
<dbReference type="KEGG" id="falb:HYN59_08690"/>
<protein>
    <recommendedName>
        <fullName evidence="11">RagB/SusD family nutrient uptake outer membrane protein</fullName>
    </recommendedName>
</protein>
<dbReference type="PROSITE" id="PS51257">
    <property type="entry name" value="PROKAR_LIPOPROTEIN"/>
    <property type="match status" value="1"/>
</dbReference>
<organism evidence="9 10">
    <name type="scientific">Flavobacterium album</name>
    <dbReference type="NCBI Taxonomy" id="2175091"/>
    <lineage>
        <taxon>Bacteria</taxon>
        <taxon>Pseudomonadati</taxon>
        <taxon>Bacteroidota</taxon>
        <taxon>Flavobacteriia</taxon>
        <taxon>Flavobacteriales</taxon>
        <taxon>Flavobacteriaceae</taxon>
        <taxon>Flavobacterium</taxon>
    </lineage>
</organism>